<dbReference type="RefSeq" id="WP_152537911.1">
    <property type="nucleotide sequence ID" value="NZ_AYTD01000013.1"/>
</dbReference>
<name>A0ABZ1A0C1_9PSED</name>
<proteinExistence type="predicted"/>
<evidence type="ECO:0000313" key="1">
    <source>
        <dbReference type="EMBL" id="WRI22843.1"/>
    </source>
</evidence>
<protein>
    <submittedName>
        <fullName evidence="1">Uncharacterized protein</fullName>
    </submittedName>
</protein>
<reference evidence="1 2" key="1">
    <citation type="submission" date="2023-12" db="EMBL/GenBank/DDBJ databases">
        <title>First complete genome sequence of Pseudomonas canadensis strain Pcan-CK-23 isolated from homogenized tissues of Zophobas morio larvae.</title>
        <authorList>
            <person name="Kundlacz C."/>
            <person name="Aldeia C."/>
            <person name="Eddoubaji Y."/>
            <person name="Campos-Madueno E.I."/>
            <person name="Endimiani A."/>
        </authorList>
    </citation>
    <scope>NUCLEOTIDE SEQUENCE [LARGE SCALE GENOMIC DNA]</scope>
    <source>
        <strain evidence="1 2">Pcan-CK-23</strain>
    </source>
</reference>
<accession>A0ABZ1A0C1</accession>
<gene>
    <name evidence="1" type="ORF">SPL95_19755</name>
</gene>
<organism evidence="1 2">
    <name type="scientific">Pseudomonas canadensis</name>
    <dbReference type="NCBI Taxonomy" id="915099"/>
    <lineage>
        <taxon>Bacteria</taxon>
        <taxon>Pseudomonadati</taxon>
        <taxon>Pseudomonadota</taxon>
        <taxon>Gammaproteobacteria</taxon>
        <taxon>Pseudomonadales</taxon>
        <taxon>Pseudomonadaceae</taxon>
        <taxon>Pseudomonas</taxon>
    </lineage>
</organism>
<evidence type="ECO:0000313" key="2">
    <source>
        <dbReference type="Proteomes" id="UP001322392"/>
    </source>
</evidence>
<dbReference type="EMBL" id="CP139639">
    <property type="protein sequence ID" value="WRI22843.1"/>
    <property type="molecule type" value="Genomic_DNA"/>
</dbReference>
<keyword evidence="2" id="KW-1185">Reference proteome</keyword>
<dbReference type="Proteomes" id="UP001322392">
    <property type="component" value="Chromosome"/>
</dbReference>
<sequence length="339" mass="37011">MNCCHVSGVTGFSGDVGIYSDKSITPKPVEREAIRSGFSVATKNTSLLPSVKMSSLDEVGGAIGSLMSLVAELTAAVELLLRMKSSDDRRDEKSNSLNVSHDKKDISPVVNDSPVKPLIDKKSVAIFNEKAVGIPKDIWFGLTEGEFNNTGMVAGIKAAMMRFGQSPTEVFTSVREERGGYEVVMKDGYKAYLAREEVDKARQWADFNGADAGMVKDATFMYAVAAKREQHNRSIEIRNGGVIQYSDEPFEAAMDSLNNYFWGSKALVNLGLSDYMHEMPYSQAESEGVVGVVSVNYQSLLMTDGNVDLSGPQKLEGSVRIQRDFFGEEAGDITVHALR</sequence>